<reference evidence="3" key="1">
    <citation type="journal article" date="2017" name="Plant J.">
        <title>The pomegranate (Punica granatum L.) genome and the genomics of punicalagin biosynthesis.</title>
        <authorList>
            <person name="Qin G."/>
            <person name="Xu C."/>
            <person name="Ming R."/>
            <person name="Tang H."/>
            <person name="Guyot R."/>
            <person name="Kramer E.M."/>
            <person name="Hu Y."/>
            <person name="Yi X."/>
            <person name="Qi Y."/>
            <person name="Xu X."/>
            <person name="Gao Z."/>
            <person name="Pan H."/>
            <person name="Jian J."/>
            <person name="Tian Y."/>
            <person name="Yue Z."/>
            <person name="Xu Y."/>
        </authorList>
    </citation>
    <scope>NUCLEOTIDE SEQUENCE [LARGE SCALE GENOMIC DNA]</scope>
    <source>
        <strain evidence="3">cv. Dabenzi</strain>
    </source>
</reference>
<feature type="compositionally biased region" description="Basic and acidic residues" evidence="1">
    <location>
        <begin position="118"/>
        <end position="127"/>
    </location>
</feature>
<organism evidence="2 3">
    <name type="scientific">Punica granatum</name>
    <name type="common">Pomegranate</name>
    <dbReference type="NCBI Taxonomy" id="22663"/>
    <lineage>
        <taxon>Eukaryota</taxon>
        <taxon>Viridiplantae</taxon>
        <taxon>Streptophyta</taxon>
        <taxon>Embryophyta</taxon>
        <taxon>Tracheophyta</taxon>
        <taxon>Spermatophyta</taxon>
        <taxon>Magnoliopsida</taxon>
        <taxon>eudicotyledons</taxon>
        <taxon>Gunneridae</taxon>
        <taxon>Pentapetalae</taxon>
        <taxon>rosids</taxon>
        <taxon>malvids</taxon>
        <taxon>Myrtales</taxon>
        <taxon>Lythraceae</taxon>
        <taxon>Punica</taxon>
    </lineage>
</organism>
<dbReference type="EMBL" id="MTKT01000785">
    <property type="protein sequence ID" value="OWM88950.1"/>
    <property type="molecule type" value="Genomic_DNA"/>
</dbReference>
<evidence type="ECO:0000313" key="3">
    <source>
        <dbReference type="Proteomes" id="UP000197138"/>
    </source>
</evidence>
<feature type="compositionally biased region" description="Low complexity" evidence="1">
    <location>
        <begin position="93"/>
        <end position="102"/>
    </location>
</feature>
<sequence>MAFFSLNFLARRELSRNHRGKKKEDPYPNGQRSRRGAGAGLSQEAATARRPRRAGAGEEGRRQGKMRASVLSDARGSENRRLGANSITTNEFSSKQPSTSTPRPRRPSGFRRIVGLLIDERIPEIRHSQKPSSNDILDTSNALLG</sequence>
<feature type="region of interest" description="Disordered" evidence="1">
    <location>
        <begin position="1"/>
        <end position="145"/>
    </location>
</feature>
<gene>
    <name evidence="2" type="ORF">CDL15_Pgr020904</name>
</gene>
<dbReference type="AlphaFoldDB" id="A0A218XVT2"/>
<evidence type="ECO:0000256" key="1">
    <source>
        <dbReference type="SAM" id="MobiDB-lite"/>
    </source>
</evidence>
<dbReference type="Proteomes" id="UP000197138">
    <property type="component" value="Unassembled WGS sequence"/>
</dbReference>
<protein>
    <submittedName>
        <fullName evidence="2">Uncharacterized protein</fullName>
    </submittedName>
</protein>
<name>A0A218XVT2_PUNGR</name>
<evidence type="ECO:0000313" key="2">
    <source>
        <dbReference type="EMBL" id="OWM88950.1"/>
    </source>
</evidence>
<proteinExistence type="predicted"/>
<feature type="compositionally biased region" description="Basic and acidic residues" evidence="1">
    <location>
        <begin position="10"/>
        <end position="26"/>
    </location>
</feature>
<feature type="compositionally biased region" description="Polar residues" evidence="1">
    <location>
        <begin position="130"/>
        <end position="145"/>
    </location>
</feature>
<comment type="caution">
    <text evidence="2">The sequence shown here is derived from an EMBL/GenBank/DDBJ whole genome shotgun (WGS) entry which is preliminary data.</text>
</comment>
<accession>A0A218XVT2</accession>